<dbReference type="RefSeq" id="WP_169531631.1">
    <property type="nucleotide sequence ID" value="NZ_JABBGH010000002.1"/>
</dbReference>
<dbReference type="InterPro" id="IPR002514">
    <property type="entry name" value="Transposase_8"/>
</dbReference>
<keyword evidence="2" id="KW-1185">Reference proteome</keyword>
<protein>
    <submittedName>
        <fullName evidence="1">Transposase</fullName>
    </submittedName>
</protein>
<dbReference type="AlphaFoldDB" id="A0A7Y0AER5"/>
<gene>
    <name evidence="1" type="ORF">HHL22_12245</name>
</gene>
<sequence>MSCWQFIDQQRSGYSVKLLCRILNVSSARYYTWRKQQRPALTQPVAEPWK</sequence>
<dbReference type="Proteomes" id="UP000559626">
    <property type="component" value="Unassembled WGS sequence"/>
</dbReference>
<comment type="caution">
    <text evidence="1">The sequence shown here is derived from an EMBL/GenBank/DDBJ whole genome shotgun (WGS) entry which is preliminary data.</text>
</comment>
<dbReference type="GO" id="GO:0003677">
    <property type="term" value="F:DNA binding"/>
    <property type="evidence" value="ECO:0007669"/>
    <property type="project" value="InterPro"/>
</dbReference>
<dbReference type="Pfam" id="PF01527">
    <property type="entry name" value="HTH_Tnp_1"/>
    <property type="match status" value="1"/>
</dbReference>
<proteinExistence type="predicted"/>
<reference evidence="1 2" key="1">
    <citation type="submission" date="2020-04" db="EMBL/GenBank/DDBJ databases">
        <title>Hymenobacter polaris sp. nov., isolated from Arctic soil.</title>
        <authorList>
            <person name="Dahal R.H."/>
        </authorList>
    </citation>
    <scope>NUCLEOTIDE SEQUENCE [LARGE SCALE GENOMIC DNA]</scope>
    <source>
        <strain evidence="1 2">RP-2-7</strain>
    </source>
</reference>
<evidence type="ECO:0000313" key="1">
    <source>
        <dbReference type="EMBL" id="NML65976.1"/>
    </source>
</evidence>
<dbReference type="GO" id="GO:0004803">
    <property type="term" value="F:transposase activity"/>
    <property type="evidence" value="ECO:0007669"/>
    <property type="project" value="InterPro"/>
</dbReference>
<dbReference type="EMBL" id="JABBGH010000002">
    <property type="protein sequence ID" value="NML65976.1"/>
    <property type="molecule type" value="Genomic_DNA"/>
</dbReference>
<accession>A0A7Y0AER5</accession>
<dbReference type="GO" id="GO:0006313">
    <property type="term" value="P:DNA transposition"/>
    <property type="evidence" value="ECO:0007669"/>
    <property type="project" value="InterPro"/>
</dbReference>
<organism evidence="1 2">
    <name type="scientific">Hymenobacter polaris</name>
    <dbReference type="NCBI Taxonomy" id="2682546"/>
    <lineage>
        <taxon>Bacteria</taxon>
        <taxon>Pseudomonadati</taxon>
        <taxon>Bacteroidota</taxon>
        <taxon>Cytophagia</taxon>
        <taxon>Cytophagales</taxon>
        <taxon>Hymenobacteraceae</taxon>
        <taxon>Hymenobacter</taxon>
    </lineage>
</organism>
<name>A0A7Y0AER5_9BACT</name>
<evidence type="ECO:0000313" key="2">
    <source>
        <dbReference type="Proteomes" id="UP000559626"/>
    </source>
</evidence>